<dbReference type="InterPro" id="IPR003423">
    <property type="entry name" value="OMP_efflux"/>
</dbReference>
<comment type="subcellular location">
    <subcellularLocation>
        <location evidence="1">Cell outer membrane</location>
    </subcellularLocation>
</comment>
<evidence type="ECO:0000256" key="6">
    <source>
        <dbReference type="ARBA" id="ARBA00023136"/>
    </source>
</evidence>
<accession>A0A1Y2K419</accession>
<dbReference type="GO" id="GO:0009279">
    <property type="term" value="C:cell outer membrane"/>
    <property type="evidence" value="ECO:0007669"/>
    <property type="project" value="UniProtKB-SubCell"/>
</dbReference>
<evidence type="ECO:0000256" key="4">
    <source>
        <dbReference type="ARBA" id="ARBA00022452"/>
    </source>
</evidence>
<reference evidence="9 10" key="1">
    <citation type="journal article" date="2016" name="BMC Genomics">
        <title>Combined genomic and structural analyses of a cultured magnetotactic bacterium reveals its niche adaptation to a dynamic environment.</title>
        <authorList>
            <person name="Araujo A.C."/>
            <person name="Morillo V."/>
            <person name="Cypriano J."/>
            <person name="Teixeira L.C."/>
            <person name="Leao P."/>
            <person name="Lyra S."/>
            <person name="Almeida L.G."/>
            <person name="Bazylinski D.A."/>
            <person name="Vasconcellos A.T."/>
            <person name="Abreu F."/>
            <person name="Lins U."/>
        </authorList>
    </citation>
    <scope>NUCLEOTIDE SEQUENCE [LARGE SCALE GENOMIC DNA]</scope>
    <source>
        <strain evidence="9 10">IT-1</strain>
    </source>
</reference>
<dbReference type="AlphaFoldDB" id="A0A1Y2K419"/>
<evidence type="ECO:0000313" key="10">
    <source>
        <dbReference type="Proteomes" id="UP000194003"/>
    </source>
</evidence>
<evidence type="ECO:0000256" key="1">
    <source>
        <dbReference type="ARBA" id="ARBA00004442"/>
    </source>
</evidence>
<protein>
    <submittedName>
        <fullName evidence="9">Putative Outer membrane protein-like protein</fullName>
    </submittedName>
</protein>
<keyword evidence="7" id="KW-0998">Cell outer membrane</keyword>
<comment type="caution">
    <text evidence="9">The sequence shown here is derived from an EMBL/GenBank/DDBJ whole genome shotgun (WGS) entry which is preliminary data.</text>
</comment>
<dbReference type="SUPFAM" id="SSF56954">
    <property type="entry name" value="Outer membrane efflux proteins (OEP)"/>
    <property type="match status" value="1"/>
</dbReference>
<gene>
    <name evidence="9" type="ORF">MAIT1_03627</name>
</gene>
<evidence type="ECO:0000256" key="5">
    <source>
        <dbReference type="ARBA" id="ARBA00022692"/>
    </source>
</evidence>
<dbReference type="STRING" id="1434232.MAIT1_03627"/>
<evidence type="ECO:0000256" key="3">
    <source>
        <dbReference type="ARBA" id="ARBA00022448"/>
    </source>
</evidence>
<dbReference type="EMBL" id="LVJN01000019">
    <property type="protein sequence ID" value="OSM04107.1"/>
    <property type="molecule type" value="Genomic_DNA"/>
</dbReference>
<dbReference type="Proteomes" id="UP000194003">
    <property type="component" value="Unassembled WGS sequence"/>
</dbReference>
<keyword evidence="10" id="KW-1185">Reference proteome</keyword>
<feature type="compositionally biased region" description="Basic and acidic residues" evidence="8">
    <location>
        <begin position="494"/>
        <end position="506"/>
    </location>
</feature>
<evidence type="ECO:0000256" key="7">
    <source>
        <dbReference type="ARBA" id="ARBA00023237"/>
    </source>
</evidence>
<evidence type="ECO:0000256" key="2">
    <source>
        <dbReference type="ARBA" id="ARBA00007613"/>
    </source>
</evidence>
<dbReference type="Gene3D" id="1.20.1600.10">
    <property type="entry name" value="Outer membrane efflux proteins (OEP)"/>
    <property type="match status" value="1"/>
</dbReference>
<feature type="region of interest" description="Disordered" evidence="8">
    <location>
        <begin position="475"/>
        <end position="506"/>
    </location>
</feature>
<dbReference type="InterPro" id="IPR051906">
    <property type="entry name" value="TolC-like"/>
</dbReference>
<dbReference type="PANTHER" id="PTHR30026:SF20">
    <property type="entry name" value="OUTER MEMBRANE PROTEIN TOLC"/>
    <property type="match status" value="1"/>
</dbReference>
<comment type="similarity">
    <text evidence="2">Belongs to the outer membrane factor (OMF) (TC 1.B.17) family.</text>
</comment>
<dbReference type="GO" id="GO:0015288">
    <property type="term" value="F:porin activity"/>
    <property type="evidence" value="ECO:0007669"/>
    <property type="project" value="TreeGrafter"/>
</dbReference>
<name>A0A1Y2K419_9PROT</name>
<dbReference type="GO" id="GO:1990281">
    <property type="term" value="C:efflux pump complex"/>
    <property type="evidence" value="ECO:0007669"/>
    <property type="project" value="TreeGrafter"/>
</dbReference>
<keyword evidence="6" id="KW-0472">Membrane</keyword>
<keyword evidence="4" id="KW-1134">Transmembrane beta strand</keyword>
<dbReference type="GO" id="GO:0015562">
    <property type="term" value="F:efflux transmembrane transporter activity"/>
    <property type="evidence" value="ECO:0007669"/>
    <property type="project" value="InterPro"/>
</dbReference>
<keyword evidence="3" id="KW-0813">Transport</keyword>
<sequence>MRRNKKLSIEALDRRLADEAVTSTRGRFEPTLTMEGSLEESMTPNNVEQATYRSYLTHYYERYKKLSAEVATTLPSGAEVSVESTLDQVHNNLQTDGSADADGEYETFLGITFTQPLLKGAGPDATLSSERIAKQDAKIAYQKFRLRMMGILHKAITAYWKLRHAQDALALRQASTVLARKLLADGRARSESGKLAHTGLLPLLVGVSQRQAQQSVAEQALAAARSEVAAALFLPFEGGEPPQVVATEPLDLSKSEKPNVRISLEKALSHRPEILSARHVIDREKIRVVYLKNQDLPQLDLSASFGVNGLGYSSERSYNTAFHDGNEAWTLGVTFSTPLYGGIEEKSALASGRITKRKALLELRATEVEITSEIHAMARQVQSAAEQLRLMRRIETSHEKQWRADLAEHAAGMSDYARLLEQEALLINARENALQHQLRYRQAVLGLMLAEGALLTRLGVEEESAYARAMEQLRDFQQGEDRDEQEQLMQDLNEMSRQKREARTDG</sequence>
<evidence type="ECO:0000256" key="8">
    <source>
        <dbReference type="SAM" id="MobiDB-lite"/>
    </source>
</evidence>
<proteinExistence type="inferred from homology"/>
<evidence type="ECO:0000313" key="9">
    <source>
        <dbReference type="EMBL" id="OSM04107.1"/>
    </source>
</evidence>
<dbReference type="Pfam" id="PF02321">
    <property type="entry name" value="OEP"/>
    <property type="match status" value="1"/>
</dbReference>
<keyword evidence="5" id="KW-0812">Transmembrane</keyword>
<dbReference type="PANTHER" id="PTHR30026">
    <property type="entry name" value="OUTER MEMBRANE PROTEIN TOLC"/>
    <property type="match status" value="1"/>
</dbReference>
<organism evidence="9 10">
    <name type="scientific">Magnetofaba australis IT-1</name>
    <dbReference type="NCBI Taxonomy" id="1434232"/>
    <lineage>
        <taxon>Bacteria</taxon>
        <taxon>Pseudomonadati</taxon>
        <taxon>Pseudomonadota</taxon>
        <taxon>Magnetococcia</taxon>
        <taxon>Magnetococcales</taxon>
        <taxon>Magnetococcaceae</taxon>
        <taxon>Magnetofaba</taxon>
    </lineage>
</organism>